<dbReference type="EMBL" id="KI668894">
    <property type="protein sequence ID" value="ETN70794.1"/>
    <property type="molecule type" value="Genomic_DNA"/>
</dbReference>
<dbReference type="SMART" id="SM00320">
    <property type="entry name" value="WD40"/>
    <property type="match status" value="3"/>
</dbReference>
<keyword evidence="2 4" id="KW-0677">Repeat</keyword>
<dbReference type="PROSITE" id="PS00678">
    <property type="entry name" value="WD_REPEATS_1"/>
    <property type="match status" value="1"/>
</dbReference>
<proteinExistence type="inferred from homology"/>
<dbReference type="PROSITE" id="PS50082">
    <property type="entry name" value="WD_REPEATS_2"/>
    <property type="match status" value="2"/>
</dbReference>
<dbReference type="SMART" id="SM01166">
    <property type="entry name" value="DUF1899"/>
    <property type="match status" value="1"/>
</dbReference>
<dbReference type="Pfam" id="PF08953">
    <property type="entry name" value="DUF1899"/>
    <property type="match status" value="1"/>
</dbReference>
<dbReference type="Gene3D" id="2.130.10.10">
    <property type="entry name" value="YVTN repeat-like/Quinoprotein amine dehydrogenase"/>
    <property type="match status" value="1"/>
</dbReference>
<comment type="similarity">
    <text evidence="4">Belongs to the WD repeat coronin family.</text>
</comment>
<feature type="compositionally biased region" description="Low complexity" evidence="5">
    <location>
        <begin position="649"/>
        <end position="660"/>
    </location>
</feature>
<dbReference type="KEGG" id="nai:NECAME_04807"/>
<dbReference type="PANTHER" id="PTHR10856:SF0">
    <property type="entry name" value="CORONIN"/>
    <property type="match status" value="1"/>
</dbReference>
<dbReference type="InterPro" id="IPR015943">
    <property type="entry name" value="WD40/YVTN_repeat-like_dom_sf"/>
</dbReference>
<feature type="non-terminal residue" evidence="7">
    <location>
        <position position="791"/>
    </location>
</feature>
<dbReference type="GO" id="GO:0051015">
    <property type="term" value="F:actin filament binding"/>
    <property type="evidence" value="ECO:0007669"/>
    <property type="project" value="TreeGrafter"/>
</dbReference>
<dbReference type="PROSITE" id="PS50294">
    <property type="entry name" value="WD_REPEATS_REGION"/>
    <property type="match status" value="2"/>
</dbReference>
<dbReference type="Pfam" id="PF16300">
    <property type="entry name" value="WD40_4"/>
    <property type="match status" value="1"/>
</dbReference>
<feature type="repeat" description="WD" evidence="3">
    <location>
        <begin position="110"/>
        <end position="144"/>
    </location>
</feature>
<dbReference type="OrthoDB" id="1850764at2759"/>
<gene>
    <name evidence="7" type="ORF">NECAME_04807</name>
</gene>
<dbReference type="SMART" id="SM01167">
    <property type="entry name" value="DUF1900"/>
    <property type="match status" value="1"/>
</dbReference>
<feature type="repeat" description="WD" evidence="3">
    <location>
        <begin position="156"/>
        <end position="198"/>
    </location>
</feature>
<dbReference type="Pfam" id="PF00400">
    <property type="entry name" value="WD40"/>
    <property type="match status" value="2"/>
</dbReference>
<keyword evidence="1 3" id="KW-0853">WD repeat</keyword>
<evidence type="ECO:0000313" key="7">
    <source>
        <dbReference type="EMBL" id="ETN70794.1"/>
    </source>
</evidence>
<feature type="domain" description="DUF1899" evidence="6">
    <location>
        <begin position="41"/>
        <end position="100"/>
    </location>
</feature>
<dbReference type="STRING" id="51031.W2SMA2"/>
<dbReference type="Proteomes" id="UP000053676">
    <property type="component" value="Unassembled WGS sequence"/>
</dbReference>
<reference evidence="8" key="1">
    <citation type="journal article" date="2014" name="Nat. Genet.">
        <title>Genome of the human hookworm Necator americanus.</title>
        <authorList>
            <person name="Tang Y.T."/>
            <person name="Gao X."/>
            <person name="Rosa B.A."/>
            <person name="Abubucker S."/>
            <person name="Hallsworth-Pepin K."/>
            <person name="Martin J."/>
            <person name="Tyagi R."/>
            <person name="Heizer E."/>
            <person name="Zhang X."/>
            <person name="Bhonagiri-Palsikar V."/>
            <person name="Minx P."/>
            <person name="Warren W.C."/>
            <person name="Wang Q."/>
            <person name="Zhan B."/>
            <person name="Hotez P.J."/>
            <person name="Sternberg P.W."/>
            <person name="Dougall A."/>
            <person name="Gaze S.T."/>
            <person name="Mulvenna J."/>
            <person name="Sotillo J."/>
            <person name="Ranganathan S."/>
            <person name="Rabelo E.M."/>
            <person name="Wilson R.K."/>
            <person name="Felgner P.L."/>
            <person name="Bethony J."/>
            <person name="Hawdon J.M."/>
            <person name="Gasser R.B."/>
            <person name="Loukas A."/>
            <person name="Mitreva M."/>
        </authorList>
    </citation>
    <scope>NUCLEOTIDE SEQUENCE [LARGE SCALE GENOMIC DNA]</scope>
</reference>
<evidence type="ECO:0000256" key="5">
    <source>
        <dbReference type="SAM" id="MobiDB-lite"/>
    </source>
</evidence>
<accession>W2SMA2</accession>
<dbReference type="InterPro" id="IPR019775">
    <property type="entry name" value="WD40_repeat_CS"/>
</dbReference>
<feature type="region of interest" description="Disordered" evidence="5">
    <location>
        <begin position="535"/>
        <end position="708"/>
    </location>
</feature>
<dbReference type="OMA" id="SNPFKQY"/>
<feature type="compositionally biased region" description="Low complexity" evidence="5">
    <location>
        <begin position="695"/>
        <end position="704"/>
    </location>
</feature>
<organism evidence="7 8">
    <name type="scientific">Necator americanus</name>
    <name type="common">Human hookworm</name>
    <dbReference type="NCBI Taxonomy" id="51031"/>
    <lineage>
        <taxon>Eukaryota</taxon>
        <taxon>Metazoa</taxon>
        <taxon>Ecdysozoa</taxon>
        <taxon>Nematoda</taxon>
        <taxon>Chromadorea</taxon>
        <taxon>Rhabditida</taxon>
        <taxon>Rhabditina</taxon>
        <taxon>Rhabditomorpha</taxon>
        <taxon>Strongyloidea</taxon>
        <taxon>Ancylostomatidae</taxon>
        <taxon>Bunostominae</taxon>
        <taxon>Necator</taxon>
    </lineage>
</organism>
<dbReference type="InterPro" id="IPR015048">
    <property type="entry name" value="DUF1899"/>
</dbReference>
<dbReference type="GO" id="GO:0007015">
    <property type="term" value="P:actin filament organization"/>
    <property type="evidence" value="ECO:0007669"/>
    <property type="project" value="TreeGrafter"/>
</dbReference>
<dbReference type="PANTHER" id="PTHR10856">
    <property type="entry name" value="CORONIN"/>
    <property type="match status" value="1"/>
</dbReference>
<evidence type="ECO:0000256" key="2">
    <source>
        <dbReference type="ARBA" id="ARBA00022737"/>
    </source>
</evidence>
<feature type="compositionally biased region" description="Low complexity" evidence="5">
    <location>
        <begin position="597"/>
        <end position="607"/>
    </location>
</feature>
<dbReference type="AlphaFoldDB" id="W2SMA2"/>
<dbReference type="InterPro" id="IPR015505">
    <property type="entry name" value="Coronin"/>
</dbReference>
<evidence type="ECO:0000256" key="3">
    <source>
        <dbReference type="PROSITE-ProRule" id="PRU00221"/>
    </source>
</evidence>
<sequence>MRMVPNCLYAKIGPNWPIRPIHFNFKYLDYKTFVSEDECPSGSRAATFRHIFGQNTTRGEWFDWGAGHGSCLVANPKFIAIALEGGAGGQILVGTLEDFGKHGRVGLAWLQDHTSAVTDIKWDGFNDNVLASGSADCSVKIWHITDQLKAQCVRTLARHTRRVDQVEWHTTVDNVLLSAGADSKIFLWDVEANSIIYEISDFSASYIAFSPNSSLFAATSRQSHRVCIFDARTGNAMKSAMLPHDGGMPPKVVFASAHRLVTFGNTKINRRQFTIHSISSFGTPLATIDVDGSSGQLCPLFDPDLNILYISGKGDSTFRLYEFVNRSPYVIYLTECQQQAPHTCICTISKRALNLIGAEVMRVYRLHPQSLLVQPLSFIVPRRSDQFHPDLFPPTRGPTPAASLAEWQAGLDVAPVQLQLRPGQLTTTSKPVQLKGRSGSPKLITSDLNNEKKFRFLSKITRPDYRAVEEREDCEEITKLIEVTQKVHEGRRSNRSGKLVDIFVLMSIRLPHTDEFLLLSKLLLVSPRSDEEVEEASDDIAELQHPVSPKNILDQQPSPLQELPSDHEPPPIVIDAVPQETPAIASPSERIIDIHDSGSGSSYRSSSETPPSKAEKMRITPSPRHFSLDRLSKRREISPNPLLRLPGDSRISPRLSPSPLNFAVDTPTRTRPVDEPISTNSNPFKRYFRSETKNSVSKKSSVSSRRSDDSMLSLATCGTAPIVAAESVDDLDVEVSVINGNVRDDGSSSDTARSFDEGHHLLENTVTMLERQLRRCDIRIQQLERLCELQQ</sequence>
<dbReference type="InterPro" id="IPR001680">
    <property type="entry name" value="WD40_rpt"/>
</dbReference>
<evidence type="ECO:0000256" key="1">
    <source>
        <dbReference type="ARBA" id="ARBA00022574"/>
    </source>
</evidence>
<name>W2SMA2_NECAM</name>
<protein>
    <recommendedName>
        <fullName evidence="4">Coronin</fullName>
    </recommendedName>
</protein>
<keyword evidence="8" id="KW-1185">Reference proteome</keyword>
<feature type="compositionally biased region" description="Basic and acidic residues" evidence="5">
    <location>
        <begin position="626"/>
        <end position="637"/>
    </location>
</feature>
<evidence type="ECO:0000256" key="4">
    <source>
        <dbReference type="RuleBase" id="RU280818"/>
    </source>
</evidence>
<evidence type="ECO:0000259" key="6">
    <source>
        <dbReference type="SMART" id="SM01166"/>
    </source>
</evidence>
<dbReference type="SUPFAM" id="SSF101908">
    <property type="entry name" value="Putative isomerase YbhE"/>
    <property type="match status" value="1"/>
</dbReference>
<evidence type="ECO:0000313" key="8">
    <source>
        <dbReference type="Proteomes" id="UP000053676"/>
    </source>
</evidence>